<protein>
    <submittedName>
        <fullName evidence="3">Universal stress protein A</fullName>
    </submittedName>
</protein>
<dbReference type="Pfam" id="PF00582">
    <property type="entry name" value="Usp"/>
    <property type="match status" value="1"/>
</dbReference>
<dbReference type="PRINTS" id="PR01438">
    <property type="entry name" value="UNVRSLSTRESS"/>
</dbReference>
<dbReference type="InterPro" id="IPR006016">
    <property type="entry name" value="UspA"/>
</dbReference>
<dbReference type="PANTHER" id="PTHR46268:SF15">
    <property type="entry name" value="UNIVERSAL STRESS PROTEIN HP_0031"/>
    <property type="match status" value="1"/>
</dbReference>
<gene>
    <name evidence="3" type="ORF">AQPW35_29890</name>
</gene>
<comment type="caution">
    <text evidence="3">The sequence shown here is derived from an EMBL/GenBank/DDBJ whole genome shotgun (WGS) entry which is preliminary data.</text>
</comment>
<evidence type="ECO:0000259" key="2">
    <source>
        <dbReference type="Pfam" id="PF00582"/>
    </source>
</evidence>
<sequence>MYRNLFVPVDGSALSERAMVASIDLAKQLGAAITGFVVEPDAPLPTVGTQLPAYEKQTEKHIERTDTHAHKVLTHFQIKAAEAGVEFHGLHARTDGVDRAIIEQAEQSGCDMIVMVTHGRGTLGELVFGSHTKNVLARSKLPLLVLH</sequence>
<dbReference type="PANTHER" id="PTHR46268">
    <property type="entry name" value="STRESS RESPONSE PROTEIN NHAX"/>
    <property type="match status" value="1"/>
</dbReference>
<reference evidence="4" key="1">
    <citation type="submission" date="2019-03" db="EMBL/GenBank/DDBJ databases">
        <title>Aquabacterium pictum sp.nov., the first bacteriochlorophyll a-containing freshwater bacterium in the genus Aquabacterium of the class Betaproteobacteria.</title>
        <authorList>
            <person name="Hirose S."/>
            <person name="Tank M."/>
            <person name="Hara E."/>
            <person name="Tamaki H."/>
            <person name="Takaichi S."/>
            <person name="Haruta S."/>
            <person name="Hanada S."/>
        </authorList>
    </citation>
    <scope>NUCLEOTIDE SEQUENCE [LARGE SCALE GENOMIC DNA]</scope>
    <source>
        <strain evidence="4">W35</strain>
    </source>
</reference>
<dbReference type="InterPro" id="IPR006015">
    <property type="entry name" value="Universal_stress_UspA"/>
</dbReference>
<evidence type="ECO:0000313" key="4">
    <source>
        <dbReference type="Proteomes" id="UP000301751"/>
    </source>
</evidence>
<dbReference type="CDD" id="cd00293">
    <property type="entry name" value="USP-like"/>
    <property type="match status" value="1"/>
</dbReference>
<dbReference type="OrthoDB" id="5295044at2"/>
<dbReference type="SUPFAM" id="SSF52402">
    <property type="entry name" value="Adenine nucleotide alpha hydrolases-like"/>
    <property type="match status" value="1"/>
</dbReference>
<dbReference type="Proteomes" id="UP000301751">
    <property type="component" value="Unassembled WGS sequence"/>
</dbReference>
<proteinExistence type="inferred from homology"/>
<comment type="similarity">
    <text evidence="1">Belongs to the universal stress protein A family.</text>
</comment>
<feature type="domain" description="UspA" evidence="2">
    <location>
        <begin position="1"/>
        <end position="147"/>
    </location>
</feature>
<accession>A0A480AYM8</accession>
<keyword evidence="4" id="KW-1185">Reference proteome</keyword>
<evidence type="ECO:0000313" key="3">
    <source>
        <dbReference type="EMBL" id="GCL63908.1"/>
    </source>
</evidence>
<name>A0A480AYM8_9BURK</name>
<organism evidence="3 4">
    <name type="scientific">Pseudaquabacterium pictum</name>
    <dbReference type="NCBI Taxonomy" id="2315236"/>
    <lineage>
        <taxon>Bacteria</taxon>
        <taxon>Pseudomonadati</taxon>
        <taxon>Pseudomonadota</taxon>
        <taxon>Betaproteobacteria</taxon>
        <taxon>Burkholderiales</taxon>
        <taxon>Sphaerotilaceae</taxon>
        <taxon>Pseudaquabacterium</taxon>
    </lineage>
</organism>
<dbReference type="EMBL" id="BJCL01000007">
    <property type="protein sequence ID" value="GCL63908.1"/>
    <property type="molecule type" value="Genomic_DNA"/>
</dbReference>
<evidence type="ECO:0000256" key="1">
    <source>
        <dbReference type="ARBA" id="ARBA00008791"/>
    </source>
</evidence>
<dbReference type="RefSeq" id="WP_137733644.1">
    <property type="nucleotide sequence ID" value="NZ_BJCL01000007.1"/>
</dbReference>
<dbReference type="InterPro" id="IPR014729">
    <property type="entry name" value="Rossmann-like_a/b/a_fold"/>
</dbReference>
<dbReference type="Gene3D" id="3.40.50.620">
    <property type="entry name" value="HUPs"/>
    <property type="match status" value="1"/>
</dbReference>
<dbReference type="AlphaFoldDB" id="A0A480AYM8"/>